<evidence type="ECO:0000313" key="1">
    <source>
        <dbReference type="EMBL" id="ESQ44890.1"/>
    </source>
</evidence>
<gene>
    <name evidence="1" type="ORF">EUTSA_v10010839mg</name>
</gene>
<organism evidence="1 2">
    <name type="scientific">Eutrema salsugineum</name>
    <name type="common">Saltwater cress</name>
    <name type="synonym">Sisymbrium salsugineum</name>
    <dbReference type="NCBI Taxonomy" id="72664"/>
    <lineage>
        <taxon>Eukaryota</taxon>
        <taxon>Viridiplantae</taxon>
        <taxon>Streptophyta</taxon>
        <taxon>Embryophyta</taxon>
        <taxon>Tracheophyta</taxon>
        <taxon>Spermatophyta</taxon>
        <taxon>Magnoliopsida</taxon>
        <taxon>eudicotyledons</taxon>
        <taxon>Gunneridae</taxon>
        <taxon>Pentapetalae</taxon>
        <taxon>rosids</taxon>
        <taxon>malvids</taxon>
        <taxon>Brassicales</taxon>
        <taxon>Brassicaceae</taxon>
        <taxon>Eutremeae</taxon>
        <taxon>Eutrema</taxon>
    </lineage>
</organism>
<dbReference type="KEGG" id="eus:EUTSA_v10010839mg"/>
<protein>
    <submittedName>
        <fullName evidence="1">Uncharacterized protein</fullName>
    </submittedName>
</protein>
<accession>V4L3J6</accession>
<name>V4L3J6_EUTSA</name>
<dbReference type="AlphaFoldDB" id="V4L3J6"/>
<sequence length="112" mass="13165">MGQFNFTLTVTVQSKVIKVGLRNVFLKSKLWWRHQRFLSFFDVSLDSPPASPRLACILWTLHGESSPLRFLSSLVPSKPRWMHRRMRISETNSMSSFSPSAIVRQFIWILRR</sequence>
<dbReference type="EMBL" id="KI517435">
    <property type="protein sequence ID" value="ESQ44890.1"/>
    <property type="molecule type" value="Genomic_DNA"/>
</dbReference>
<dbReference type="Gramene" id="ESQ44890">
    <property type="protein sequence ID" value="ESQ44890"/>
    <property type="gene ID" value="EUTSA_v10010839mg"/>
</dbReference>
<proteinExistence type="predicted"/>
<keyword evidence="2" id="KW-1185">Reference proteome</keyword>
<dbReference type="Proteomes" id="UP000030689">
    <property type="component" value="Unassembled WGS sequence"/>
</dbReference>
<evidence type="ECO:0000313" key="2">
    <source>
        <dbReference type="Proteomes" id="UP000030689"/>
    </source>
</evidence>
<reference evidence="1 2" key="1">
    <citation type="journal article" date="2013" name="Front. Plant Sci.">
        <title>The Reference Genome of the Halophytic Plant Eutrema salsugineum.</title>
        <authorList>
            <person name="Yang R."/>
            <person name="Jarvis D.E."/>
            <person name="Chen H."/>
            <person name="Beilstein M.A."/>
            <person name="Grimwood J."/>
            <person name="Jenkins J."/>
            <person name="Shu S."/>
            <person name="Prochnik S."/>
            <person name="Xin M."/>
            <person name="Ma C."/>
            <person name="Schmutz J."/>
            <person name="Wing R.A."/>
            <person name="Mitchell-Olds T."/>
            <person name="Schumaker K.S."/>
            <person name="Wang X."/>
        </authorList>
    </citation>
    <scope>NUCLEOTIDE SEQUENCE [LARGE SCALE GENOMIC DNA]</scope>
</reference>